<keyword evidence="1" id="KW-1133">Transmembrane helix</keyword>
<dbReference type="InterPro" id="IPR051599">
    <property type="entry name" value="Cell_Envelope_Assoc"/>
</dbReference>
<protein>
    <recommendedName>
        <fullName evidence="2">DUF218 domain-containing protein</fullName>
    </recommendedName>
</protein>
<dbReference type="AlphaFoldDB" id="A0A917EY86"/>
<dbReference type="InterPro" id="IPR014729">
    <property type="entry name" value="Rossmann-like_a/b/a_fold"/>
</dbReference>
<comment type="caution">
    <text evidence="3">The sequence shown here is derived from an EMBL/GenBank/DDBJ whole genome shotgun (WGS) entry which is preliminary data.</text>
</comment>
<dbReference type="EMBL" id="BMEL01000004">
    <property type="protein sequence ID" value="GGF29977.1"/>
    <property type="molecule type" value="Genomic_DNA"/>
</dbReference>
<dbReference type="RefSeq" id="WP_188378458.1">
    <property type="nucleotide sequence ID" value="NZ_BMEL01000004.1"/>
</dbReference>
<feature type="transmembrane region" description="Helical" evidence="1">
    <location>
        <begin position="12"/>
        <end position="33"/>
    </location>
</feature>
<dbReference type="Pfam" id="PF02698">
    <property type="entry name" value="DUF218"/>
    <property type="match status" value="1"/>
</dbReference>
<dbReference type="Proteomes" id="UP000660110">
    <property type="component" value="Unassembled WGS sequence"/>
</dbReference>
<dbReference type="PANTHER" id="PTHR30336">
    <property type="entry name" value="INNER MEMBRANE PROTEIN, PROBABLE PERMEASE"/>
    <property type="match status" value="1"/>
</dbReference>
<dbReference type="CDD" id="cd06259">
    <property type="entry name" value="YdcF-like"/>
    <property type="match status" value="1"/>
</dbReference>
<organism evidence="3 4">
    <name type="scientific">Halobacillus andaensis</name>
    <dbReference type="NCBI Taxonomy" id="1176239"/>
    <lineage>
        <taxon>Bacteria</taxon>
        <taxon>Bacillati</taxon>
        <taxon>Bacillota</taxon>
        <taxon>Bacilli</taxon>
        <taxon>Bacillales</taxon>
        <taxon>Bacillaceae</taxon>
        <taxon>Halobacillus</taxon>
    </lineage>
</organism>
<evidence type="ECO:0000259" key="2">
    <source>
        <dbReference type="Pfam" id="PF02698"/>
    </source>
</evidence>
<dbReference type="InterPro" id="IPR003848">
    <property type="entry name" value="DUF218"/>
</dbReference>
<sequence>MSDHTMIAKKILRGFFLICFLFGLIVLILLFTFGPQRLIIESNPKPSDAIIVLSGNEGRLAHAVELYEEDLADTIILSNSTEKGTKPEEAIKRGVDEEHIIEEKKATSTYDNAVYSRELMKKHELDSAIVVTSNYHSRRSKFTFERVFVEEEIELSFSAAPSYYDPDDGLTKREAQTVFSEWVKLIGYFPVYMFG</sequence>
<evidence type="ECO:0000313" key="3">
    <source>
        <dbReference type="EMBL" id="GGF29977.1"/>
    </source>
</evidence>
<gene>
    <name evidence="3" type="ORF">GCM10010954_31390</name>
</gene>
<keyword evidence="1" id="KW-0472">Membrane</keyword>
<proteinExistence type="predicted"/>
<name>A0A917EY86_HALAA</name>
<feature type="domain" description="DUF218" evidence="2">
    <location>
        <begin position="48"/>
        <end position="183"/>
    </location>
</feature>
<dbReference type="GO" id="GO:0005886">
    <property type="term" value="C:plasma membrane"/>
    <property type="evidence" value="ECO:0007669"/>
    <property type="project" value="TreeGrafter"/>
</dbReference>
<keyword evidence="1" id="KW-0812">Transmembrane</keyword>
<evidence type="ECO:0000313" key="4">
    <source>
        <dbReference type="Proteomes" id="UP000660110"/>
    </source>
</evidence>
<dbReference type="PANTHER" id="PTHR30336:SF20">
    <property type="entry name" value="DUF218 DOMAIN-CONTAINING PROTEIN"/>
    <property type="match status" value="1"/>
</dbReference>
<reference evidence="3" key="1">
    <citation type="journal article" date="2014" name="Int. J. Syst. Evol. Microbiol.">
        <title>Complete genome sequence of Corynebacterium casei LMG S-19264T (=DSM 44701T), isolated from a smear-ripened cheese.</title>
        <authorList>
            <consortium name="US DOE Joint Genome Institute (JGI-PGF)"/>
            <person name="Walter F."/>
            <person name="Albersmeier A."/>
            <person name="Kalinowski J."/>
            <person name="Ruckert C."/>
        </authorList>
    </citation>
    <scope>NUCLEOTIDE SEQUENCE</scope>
    <source>
        <strain evidence="3">CGMCC 1.12153</strain>
    </source>
</reference>
<accession>A0A917EY86</accession>
<reference evidence="3" key="2">
    <citation type="submission" date="2020-09" db="EMBL/GenBank/DDBJ databases">
        <authorList>
            <person name="Sun Q."/>
            <person name="Zhou Y."/>
        </authorList>
    </citation>
    <scope>NUCLEOTIDE SEQUENCE</scope>
    <source>
        <strain evidence="3">CGMCC 1.12153</strain>
    </source>
</reference>
<keyword evidence="4" id="KW-1185">Reference proteome</keyword>
<evidence type="ECO:0000256" key="1">
    <source>
        <dbReference type="SAM" id="Phobius"/>
    </source>
</evidence>
<dbReference type="Gene3D" id="3.40.50.620">
    <property type="entry name" value="HUPs"/>
    <property type="match status" value="1"/>
</dbReference>